<dbReference type="Pfam" id="PF00027">
    <property type="entry name" value="cNMP_binding"/>
    <property type="match status" value="1"/>
</dbReference>
<dbReference type="InterPro" id="IPR000595">
    <property type="entry name" value="cNMP-bd_dom"/>
</dbReference>
<dbReference type="EMBL" id="JBBMFF010000182">
    <property type="protein sequence ID" value="MEQ2510729.1"/>
    <property type="molecule type" value="Genomic_DNA"/>
</dbReference>
<dbReference type="InterPro" id="IPR036390">
    <property type="entry name" value="WH_DNA-bd_sf"/>
</dbReference>
<organism evidence="6 7">
    <name type="scientific">Faecousia intestinalis</name>
    <dbReference type="NCBI Taxonomy" id="3133167"/>
    <lineage>
        <taxon>Bacteria</taxon>
        <taxon>Bacillati</taxon>
        <taxon>Bacillota</taxon>
        <taxon>Clostridia</taxon>
        <taxon>Eubacteriales</taxon>
        <taxon>Oscillospiraceae</taxon>
        <taxon>Faecousia</taxon>
    </lineage>
</organism>
<evidence type="ECO:0000259" key="5">
    <source>
        <dbReference type="PROSITE" id="PS51063"/>
    </source>
</evidence>
<dbReference type="InterPro" id="IPR012318">
    <property type="entry name" value="HTH_CRP"/>
</dbReference>
<dbReference type="CDD" id="cd00038">
    <property type="entry name" value="CAP_ED"/>
    <property type="match status" value="1"/>
</dbReference>
<evidence type="ECO:0000313" key="7">
    <source>
        <dbReference type="Proteomes" id="UP001491552"/>
    </source>
</evidence>
<dbReference type="InterPro" id="IPR014710">
    <property type="entry name" value="RmlC-like_jellyroll"/>
</dbReference>
<dbReference type="Pfam" id="PF13545">
    <property type="entry name" value="HTH_Crp_2"/>
    <property type="match status" value="1"/>
</dbReference>
<keyword evidence="2" id="KW-0238">DNA-binding</keyword>
<dbReference type="PROSITE" id="PS51063">
    <property type="entry name" value="HTH_CRP_2"/>
    <property type="match status" value="1"/>
</dbReference>
<dbReference type="SMART" id="SM00100">
    <property type="entry name" value="cNMP"/>
    <property type="match status" value="1"/>
</dbReference>
<proteinExistence type="predicted"/>
<dbReference type="PROSITE" id="PS50042">
    <property type="entry name" value="CNMP_BINDING_3"/>
    <property type="match status" value="1"/>
</dbReference>
<evidence type="ECO:0000313" key="6">
    <source>
        <dbReference type="EMBL" id="MEQ2510729.1"/>
    </source>
</evidence>
<evidence type="ECO:0000256" key="1">
    <source>
        <dbReference type="ARBA" id="ARBA00023015"/>
    </source>
</evidence>
<dbReference type="SUPFAM" id="SSF51206">
    <property type="entry name" value="cAMP-binding domain-like"/>
    <property type="match status" value="1"/>
</dbReference>
<protein>
    <submittedName>
        <fullName evidence="6">Crp/Fnr family transcriptional regulator</fullName>
    </submittedName>
</protein>
<evidence type="ECO:0000256" key="3">
    <source>
        <dbReference type="ARBA" id="ARBA00023163"/>
    </source>
</evidence>
<dbReference type="InterPro" id="IPR018490">
    <property type="entry name" value="cNMP-bd_dom_sf"/>
</dbReference>
<sequence length="220" mass="24259">MKDAALLASPLFRGATSEEIAAMLPCLGASPRRFARGERILRAGEPTRYMGLVLTGSVLIEHTDMQGAVTLLGRAEPGDLFAEAYACASDEPLLVDVVASEACEVLFLDARRILTQCTSTCEHHSRIIRNLVGTLAQKNLALSRRSLHTGPRTIRARLLSYLGEQARRAGSRSFTIPFDRQQLADYLNVERSALSNELSKMQRDGLLTCRRSSFCLLCEF</sequence>
<comment type="caution">
    <text evidence="6">The sequence shown here is derived from an EMBL/GenBank/DDBJ whole genome shotgun (WGS) entry which is preliminary data.</text>
</comment>
<feature type="domain" description="Cyclic nucleotide-binding" evidence="4">
    <location>
        <begin position="11"/>
        <end position="109"/>
    </location>
</feature>
<dbReference type="RefSeq" id="WP_349135411.1">
    <property type="nucleotide sequence ID" value="NZ_JBBMFF010000182.1"/>
</dbReference>
<gene>
    <name evidence="6" type="ORF">WMO66_05610</name>
</gene>
<evidence type="ECO:0000259" key="4">
    <source>
        <dbReference type="PROSITE" id="PS50042"/>
    </source>
</evidence>
<keyword evidence="1" id="KW-0805">Transcription regulation</keyword>
<feature type="domain" description="HTH crp-type" evidence="5">
    <location>
        <begin position="152"/>
        <end position="220"/>
    </location>
</feature>
<dbReference type="Gene3D" id="2.60.120.10">
    <property type="entry name" value="Jelly Rolls"/>
    <property type="match status" value="1"/>
</dbReference>
<evidence type="ECO:0000256" key="2">
    <source>
        <dbReference type="ARBA" id="ARBA00023125"/>
    </source>
</evidence>
<dbReference type="SUPFAM" id="SSF46785">
    <property type="entry name" value="Winged helix' DNA-binding domain"/>
    <property type="match status" value="1"/>
</dbReference>
<keyword evidence="7" id="KW-1185">Reference proteome</keyword>
<name>A0ABV1G5X3_9FIRM</name>
<accession>A0ABV1G5X3</accession>
<reference evidence="6 7" key="1">
    <citation type="submission" date="2024-03" db="EMBL/GenBank/DDBJ databases">
        <title>Human intestinal bacterial collection.</title>
        <authorList>
            <person name="Pauvert C."/>
            <person name="Hitch T.C.A."/>
            <person name="Clavel T."/>
        </authorList>
    </citation>
    <scope>NUCLEOTIDE SEQUENCE [LARGE SCALE GENOMIC DNA]</scope>
    <source>
        <strain evidence="6 7">CLA-AA-H192</strain>
    </source>
</reference>
<dbReference type="Proteomes" id="UP001491552">
    <property type="component" value="Unassembled WGS sequence"/>
</dbReference>
<keyword evidence="3" id="KW-0804">Transcription</keyword>